<reference evidence="3 4" key="1">
    <citation type="journal article" date="2007" name="Nature">
        <title>Evolution of genes and genomes on the Drosophila phylogeny.</title>
        <authorList>
            <consortium name="Drosophila 12 Genomes Consortium"/>
            <person name="Clark A.G."/>
            <person name="Eisen M.B."/>
            <person name="Smith D.R."/>
            <person name="Bergman C.M."/>
            <person name="Oliver B."/>
            <person name="Markow T.A."/>
            <person name="Kaufman T.C."/>
            <person name="Kellis M."/>
            <person name="Gelbart W."/>
            <person name="Iyer V.N."/>
            <person name="Pollard D.A."/>
            <person name="Sackton T.B."/>
            <person name="Larracuente A.M."/>
            <person name="Singh N.D."/>
            <person name="Abad J.P."/>
            <person name="Abt D.N."/>
            <person name="Adryan B."/>
            <person name="Aguade M."/>
            <person name="Akashi H."/>
            <person name="Anderson W.W."/>
            <person name="Aquadro C.F."/>
            <person name="Ardell D.H."/>
            <person name="Arguello R."/>
            <person name="Artieri C.G."/>
            <person name="Barbash D.A."/>
            <person name="Barker D."/>
            <person name="Barsanti P."/>
            <person name="Batterham P."/>
            <person name="Batzoglou S."/>
            <person name="Begun D."/>
            <person name="Bhutkar A."/>
            <person name="Blanco E."/>
            <person name="Bosak S.A."/>
            <person name="Bradley R.K."/>
            <person name="Brand A.D."/>
            <person name="Brent M.R."/>
            <person name="Brooks A.N."/>
            <person name="Brown R.H."/>
            <person name="Butlin R.K."/>
            <person name="Caggese C."/>
            <person name="Calvi B.R."/>
            <person name="Bernardo de Carvalho A."/>
            <person name="Caspi A."/>
            <person name="Castrezana S."/>
            <person name="Celniker S.E."/>
            <person name="Chang J.L."/>
            <person name="Chapple C."/>
            <person name="Chatterji S."/>
            <person name="Chinwalla A."/>
            <person name="Civetta A."/>
            <person name="Clifton S.W."/>
            <person name="Comeron J.M."/>
            <person name="Costello J.C."/>
            <person name="Coyne J.A."/>
            <person name="Daub J."/>
            <person name="David R.G."/>
            <person name="Delcher A.L."/>
            <person name="Delehaunty K."/>
            <person name="Do C.B."/>
            <person name="Ebling H."/>
            <person name="Edwards K."/>
            <person name="Eickbush T."/>
            <person name="Evans J.D."/>
            <person name="Filipski A."/>
            <person name="Findeiss S."/>
            <person name="Freyhult E."/>
            <person name="Fulton L."/>
            <person name="Fulton R."/>
            <person name="Garcia A.C."/>
            <person name="Gardiner A."/>
            <person name="Garfield D.A."/>
            <person name="Garvin B.E."/>
            <person name="Gibson G."/>
            <person name="Gilbert D."/>
            <person name="Gnerre S."/>
            <person name="Godfrey J."/>
            <person name="Good R."/>
            <person name="Gotea V."/>
            <person name="Gravely B."/>
            <person name="Greenberg A.J."/>
            <person name="Griffiths-Jones S."/>
            <person name="Gross S."/>
            <person name="Guigo R."/>
            <person name="Gustafson E.A."/>
            <person name="Haerty W."/>
            <person name="Hahn M.W."/>
            <person name="Halligan D.L."/>
            <person name="Halpern A.L."/>
            <person name="Halter G.M."/>
            <person name="Han M.V."/>
            <person name="Heger A."/>
            <person name="Hillier L."/>
            <person name="Hinrichs A.S."/>
            <person name="Holmes I."/>
            <person name="Hoskins R.A."/>
            <person name="Hubisz M.J."/>
            <person name="Hultmark D."/>
            <person name="Huntley M.A."/>
            <person name="Jaffe D.B."/>
            <person name="Jagadeeshan S."/>
            <person name="Jeck W.R."/>
            <person name="Johnson J."/>
            <person name="Jones C.D."/>
            <person name="Jordan W.C."/>
            <person name="Karpen G.H."/>
            <person name="Kataoka E."/>
            <person name="Keightley P.D."/>
            <person name="Kheradpour P."/>
            <person name="Kirkness E.F."/>
            <person name="Koerich L.B."/>
            <person name="Kristiansen K."/>
            <person name="Kudrna D."/>
            <person name="Kulathinal R.J."/>
            <person name="Kumar S."/>
            <person name="Kwok R."/>
            <person name="Lander E."/>
            <person name="Langley C.H."/>
            <person name="Lapoint R."/>
            <person name="Lazzaro B.P."/>
            <person name="Lee S.J."/>
            <person name="Levesque L."/>
            <person name="Li R."/>
            <person name="Lin C.F."/>
            <person name="Lin M.F."/>
            <person name="Lindblad-Toh K."/>
            <person name="Llopart A."/>
            <person name="Long M."/>
            <person name="Low L."/>
            <person name="Lozovsky E."/>
            <person name="Lu J."/>
            <person name="Luo M."/>
            <person name="Machado C.A."/>
            <person name="Makalowski W."/>
            <person name="Marzo M."/>
            <person name="Matsuda M."/>
            <person name="Matzkin L."/>
            <person name="McAllister B."/>
            <person name="McBride C.S."/>
            <person name="McKernan B."/>
            <person name="McKernan K."/>
            <person name="Mendez-Lago M."/>
            <person name="Minx P."/>
            <person name="Mollenhauer M.U."/>
            <person name="Montooth K."/>
            <person name="Mount S.M."/>
            <person name="Mu X."/>
            <person name="Myers E."/>
            <person name="Negre B."/>
            <person name="Newfeld S."/>
            <person name="Nielsen R."/>
            <person name="Noor M.A."/>
            <person name="O'Grady P."/>
            <person name="Pachter L."/>
            <person name="Papaceit M."/>
            <person name="Parisi M.J."/>
            <person name="Parisi M."/>
            <person name="Parts L."/>
            <person name="Pedersen J.S."/>
            <person name="Pesole G."/>
            <person name="Phillippy A.M."/>
            <person name="Ponting C.P."/>
            <person name="Pop M."/>
            <person name="Porcelli D."/>
            <person name="Powell J.R."/>
            <person name="Prohaska S."/>
            <person name="Pruitt K."/>
            <person name="Puig M."/>
            <person name="Quesneville H."/>
            <person name="Ram K.R."/>
            <person name="Rand D."/>
            <person name="Rasmussen M.D."/>
            <person name="Reed L.K."/>
            <person name="Reenan R."/>
            <person name="Reily A."/>
            <person name="Remington K.A."/>
            <person name="Rieger T.T."/>
            <person name="Ritchie M.G."/>
            <person name="Robin C."/>
            <person name="Rogers Y.H."/>
            <person name="Rohde C."/>
            <person name="Rozas J."/>
            <person name="Rubenfield M.J."/>
            <person name="Ruiz A."/>
            <person name="Russo S."/>
            <person name="Salzberg S.L."/>
            <person name="Sanchez-Gracia A."/>
            <person name="Saranga D.J."/>
            <person name="Sato H."/>
            <person name="Schaeffer S.W."/>
            <person name="Schatz M.C."/>
            <person name="Schlenke T."/>
            <person name="Schwartz R."/>
            <person name="Segarra C."/>
            <person name="Singh R.S."/>
            <person name="Sirot L."/>
            <person name="Sirota M."/>
            <person name="Sisneros N.B."/>
            <person name="Smith C.D."/>
            <person name="Smith T.F."/>
            <person name="Spieth J."/>
            <person name="Stage D.E."/>
            <person name="Stark A."/>
            <person name="Stephan W."/>
            <person name="Strausberg R.L."/>
            <person name="Strempel S."/>
            <person name="Sturgill D."/>
            <person name="Sutton G."/>
            <person name="Sutton G.G."/>
            <person name="Tao W."/>
            <person name="Teichmann S."/>
            <person name="Tobari Y.N."/>
            <person name="Tomimura Y."/>
            <person name="Tsolas J.M."/>
            <person name="Valente V.L."/>
            <person name="Venter E."/>
            <person name="Venter J.C."/>
            <person name="Vicario S."/>
            <person name="Vieira F.G."/>
            <person name="Vilella A.J."/>
            <person name="Villasante A."/>
            <person name="Walenz B."/>
            <person name="Wang J."/>
            <person name="Wasserman M."/>
            <person name="Watts T."/>
            <person name="Wilson D."/>
            <person name="Wilson R.K."/>
            <person name="Wing R.A."/>
            <person name="Wolfner M.F."/>
            <person name="Wong A."/>
            <person name="Wong G.K."/>
            <person name="Wu C.I."/>
            <person name="Wu G."/>
            <person name="Yamamoto D."/>
            <person name="Yang H.P."/>
            <person name="Yang S.P."/>
            <person name="Yorke J.A."/>
            <person name="Yoshida K."/>
            <person name="Zdobnov E."/>
            <person name="Zhang P."/>
            <person name="Zhang Y."/>
            <person name="Zimin A.V."/>
            <person name="Baldwin J."/>
            <person name="Abdouelleil A."/>
            <person name="Abdulkadir J."/>
            <person name="Abebe A."/>
            <person name="Abera B."/>
            <person name="Abreu J."/>
            <person name="Acer S.C."/>
            <person name="Aftuck L."/>
            <person name="Alexander A."/>
            <person name="An P."/>
            <person name="Anderson E."/>
            <person name="Anderson S."/>
            <person name="Arachi H."/>
            <person name="Azer M."/>
            <person name="Bachantsang P."/>
            <person name="Barry A."/>
            <person name="Bayul T."/>
            <person name="Berlin A."/>
            <person name="Bessette D."/>
            <person name="Bloom T."/>
            <person name="Blye J."/>
            <person name="Boguslavskiy L."/>
            <person name="Bonnet C."/>
            <person name="Boukhgalter B."/>
            <person name="Bourzgui I."/>
            <person name="Brown A."/>
            <person name="Cahill P."/>
            <person name="Channer S."/>
            <person name="Cheshatsang Y."/>
            <person name="Chuda L."/>
            <person name="Citroen M."/>
            <person name="Collymore A."/>
            <person name="Cooke P."/>
            <person name="Costello M."/>
            <person name="D'Aco K."/>
            <person name="Daza R."/>
            <person name="De Haan G."/>
            <person name="DeGray S."/>
            <person name="DeMaso C."/>
            <person name="Dhargay N."/>
            <person name="Dooley K."/>
            <person name="Dooley E."/>
            <person name="Doricent M."/>
            <person name="Dorje P."/>
            <person name="Dorjee K."/>
            <person name="Dupes A."/>
            <person name="Elong R."/>
            <person name="Falk J."/>
            <person name="Farina A."/>
            <person name="Faro S."/>
            <person name="Ferguson D."/>
            <person name="Fisher S."/>
            <person name="Foley C.D."/>
            <person name="Franke A."/>
            <person name="Friedrich D."/>
            <person name="Gadbois L."/>
            <person name="Gearin G."/>
            <person name="Gearin C.R."/>
            <person name="Giannoukos G."/>
            <person name="Goode T."/>
            <person name="Graham J."/>
            <person name="Grandbois E."/>
            <person name="Grewal S."/>
            <person name="Gyaltsen K."/>
            <person name="Hafez N."/>
            <person name="Hagos B."/>
            <person name="Hall J."/>
            <person name="Henson C."/>
            <person name="Hollinger A."/>
            <person name="Honan T."/>
            <person name="Huard M.D."/>
            <person name="Hughes L."/>
            <person name="Hurhula B."/>
            <person name="Husby M.E."/>
            <person name="Kamat A."/>
            <person name="Kanga B."/>
            <person name="Kashin S."/>
            <person name="Khazanovich D."/>
            <person name="Kisner P."/>
            <person name="Lance K."/>
            <person name="Lara M."/>
            <person name="Lee W."/>
            <person name="Lennon N."/>
            <person name="Letendre F."/>
            <person name="LeVine R."/>
            <person name="Lipovsky A."/>
            <person name="Liu X."/>
            <person name="Liu J."/>
            <person name="Liu S."/>
            <person name="Lokyitsang T."/>
            <person name="Lokyitsang Y."/>
            <person name="Lubonja R."/>
            <person name="Lui A."/>
            <person name="MacDonald P."/>
            <person name="Magnisalis V."/>
            <person name="Maru K."/>
            <person name="Matthews C."/>
            <person name="McCusker W."/>
            <person name="McDonough S."/>
            <person name="Mehta T."/>
            <person name="Meldrim J."/>
            <person name="Meneus L."/>
            <person name="Mihai O."/>
            <person name="Mihalev A."/>
            <person name="Mihova T."/>
            <person name="Mittelman R."/>
            <person name="Mlenga V."/>
            <person name="Montmayeur A."/>
            <person name="Mulrain L."/>
            <person name="Navidi A."/>
            <person name="Naylor J."/>
            <person name="Negash T."/>
            <person name="Nguyen T."/>
            <person name="Nguyen N."/>
            <person name="Nicol R."/>
            <person name="Norbu C."/>
            <person name="Norbu N."/>
            <person name="Novod N."/>
            <person name="O'Neill B."/>
            <person name="Osman S."/>
            <person name="Markiewicz E."/>
            <person name="Oyono O.L."/>
            <person name="Patti C."/>
            <person name="Phunkhang P."/>
            <person name="Pierre F."/>
            <person name="Priest M."/>
            <person name="Raghuraman S."/>
            <person name="Rege F."/>
            <person name="Reyes R."/>
            <person name="Rise C."/>
            <person name="Rogov P."/>
            <person name="Ross K."/>
            <person name="Ryan E."/>
            <person name="Settipalli S."/>
            <person name="Shea T."/>
            <person name="Sherpa N."/>
            <person name="Shi L."/>
            <person name="Shih D."/>
            <person name="Sparrow T."/>
            <person name="Spaulding J."/>
            <person name="Stalker J."/>
            <person name="Stange-Thomann N."/>
            <person name="Stavropoulos S."/>
            <person name="Stone C."/>
            <person name="Strader C."/>
            <person name="Tesfaye S."/>
            <person name="Thomson T."/>
            <person name="Thoulutsang Y."/>
            <person name="Thoulutsang D."/>
            <person name="Topham K."/>
            <person name="Topping I."/>
            <person name="Tsamla T."/>
            <person name="Vassiliev H."/>
            <person name="Vo A."/>
            <person name="Wangchuk T."/>
            <person name="Wangdi T."/>
            <person name="Weiand M."/>
            <person name="Wilkinson J."/>
            <person name="Wilson A."/>
            <person name="Yadav S."/>
            <person name="Young G."/>
            <person name="Yu Q."/>
            <person name="Zembek L."/>
            <person name="Zhong D."/>
            <person name="Zimmer A."/>
            <person name="Zwirko Z."/>
            <person name="Jaffe D.B."/>
            <person name="Alvarez P."/>
            <person name="Brockman W."/>
            <person name="Butler J."/>
            <person name="Chin C."/>
            <person name="Gnerre S."/>
            <person name="Grabherr M."/>
            <person name="Kleber M."/>
            <person name="Mauceli E."/>
            <person name="MacCallum I."/>
        </authorList>
    </citation>
    <scope>NUCLEOTIDE SEQUENCE [LARGE SCALE GENOMIC DNA]</scope>
    <source>
        <strain evidence="4">Tucson 14030-0811.24</strain>
    </source>
</reference>
<dbReference type="STRING" id="7260.B4NFM7"/>
<dbReference type="eggNOG" id="ENOG502RXXX">
    <property type="taxonomic scope" value="Eukaryota"/>
</dbReference>
<dbReference type="OrthoDB" id="6610549at2759"/>
<feature type="region of interest" description="Disordered" evidence="1">
    <location>
        <begin position="379"/>
        <end position="474"/>
    </location>
</feature>
<proteinExistence type="predicted"/>
<evidence type="ECO:0000256" key="1">
    <source>
        <dbReference type="SAM" id="MobiDB-lite"/>
    </source>
</evidence>
<organism evidence="3 4">
    <name type="scientific">Drosophila willistoni</name>
    <name type="common">Fruit fly</name>
    <dbReference type="NCBI Taxonomy" id="7260"/>
    <lineage>
        <taxon>Eukaryota</taxon>
        <taxon>Metazoa</taxon>
        <taxon>Ecdysozoa</taxon>
        <taxon>Arthropoda</taxon>
        <taxon>Hexapoda</taxon>
        <taxon>Insecta</taxon>
        <taxon>Pterygota</taxon>
        <taxon>Neoptera</taxon>
        <taxon>Endopterygota</taxon>
        <taxon>Diptera</taxon>
        <taxon>Brachycera</taxon>
        <taxon>Muscomorpha</taxon>
        <taxon>Ephydroidea</taxon>
        <taxon>Drosophilidae</taxon>
        <taxon>Drosophila</taxon>
        <taxon>Sophophora</taxon>
    </lineage>
</organism>
<sequence length="499" mass="55112">MRLDGALEPRPRYGAAFGTLKGRRFIGVAQYRRETREKCEQKQQQQADEDDEASATASISDAECLTNNNINNNAAPAVEAKVVGEEVGDGDGVEGAPTNWRVISFCCDNVKRALLASLKIRAQQSLMLMAALTGNKQVGGRGRGRGREHGRRHRAKFGLPDGNHWERRLSTFVLSLISVIALLPPLTLGDDGDNFFAVNAFSAGPETTTPEFDYASRGQKKYGDKCDNTLECGFPGSICDPKKKSCQCTEDLPVTNHFDKCGKEAAVNESCFFNEQCEVKYFQTECRDGRCICRFEMSPIWGKDGSVECKGRQDKRGPETYIDPAMIGVLVGMALMFIIICVVLRLFSQARWRENRTIFNTPNPRLMNVSLLRDSKLLHGQERRGSRMSVRAPSRQPSMASLRPHSPNPSLGSHSESHGSASNASATSVRSNRSNSVAPGKVAATHHERHGSSSHRHHHHQQQQQQQPQSPQEQTLITNITTNPVAESVTVEIIEPGQK</sequence>
<evidence type="ECO:0000313" key="3">
    <source>
        <dbReference type="EMBL" id="EDW83094.2"/>
    </source>
</evidence>
<keyword evidence="4" id="KW-1185">Reference proteome</keyword>
<gene>
    <name evidence="3" type="primary">Dwil\GK22496</name>
    <name evidence="3" type="ORF">Dwil_GK22496</name>
</gene>
<dbReference type="EMBL" id="CH964251">
    <property type="protein sequence ID" value="EDW83094.2"/>
    <property type="molecule type" value="Genomic_DNA"/>
</dbReference>
<keyword evidence="2" id="KW-0812">Transmembrane</keyword>
<dbReference type="GO" id="GO:0042391">
    <property type="term" value="P:regulation of membrane potential"/>
    <property type="evidence" value="ECO:0007669"/>
    <property type="project" value="EnsemblMetazoa"/>
</dbReference>
<dbReference type="GO" id="GO:0007638">
    <property type="term" value="P:mechanosensory behavior"/>
    <property type="evidence" value="ECO:0007669"/>
    <property type="project" value="EnsemblMetazoa"/>
</dbReference>
<dbReference type="AlphaFoldDB" id="B4NFM7"/>
<evidence type="ECO:0008006" key="5">
    <source>
        <dbReference type="Google" id="ProtNLM"/>
    </source>
</evidence>
<name>B4NFM7_DROWI</name>
<dbReference type="HOGENOM" id="CLU_471146_0_0_1"/>
<feature type="compositionally biased region" description="Polar residues" evidence="1">
    <location>
        <begin position="408"/>
        <end position="437"/>
    </location>
</feature>
<feature type="compositionally biased region" description="Low complexity" evidence="1">
    <location>
        <begin position="462"/>
        <end position="474"/>
    </location>
</feature>
<dbReference type="InParanoid" id="B4NFM7"/>
<protein>
    <recommendedName>
        <fullName evidence="5">EB domain-containing protein</fullName>
    </recommendedName>
</protein>
<feature type="compositionally biased region" description="Basic residues" evidence="1">
    <location>
        <begin position="447"/>
        <end position="461"/>
    </location>
</feature>
<accession>B4NFM7</accession>
<dbReference type="FunCoup" id="B4NFM7">
    <property type="interactions" value="29"/>
</dbReference>
<dbReference type="Proteomes" id="UP000007798">
    <property type="component" value="Unassembled WGS sequence"/>
</dbReference>
<evidence type="ECO:0000256" key="2">
    <source>
        <dbReference type="SAM" id="Phobius"/>
    </source>
</evidence>
<feature type="transmembrane region" description="Helical" evidence="2">
    <location>
        <begin position="325"/>
        <end position="347"/>
    </location>
</feature>
<evidence type="ECO:0000313" key="4">
    <source>
        <dbReference type="Proteomes" id="UP000007798"/>
    </source>
</evidence>
<keyword evidence="2" id="KW-1133">Transmembrane helix</keyword>
<keyword evidence="2" id="KW-0472">Membrane</keyword>
<feature type="region of interest" description="Disordered" evidence="1">
    <location>
        <begin position="37"/>
        <end position="57"/>
    </location>
</feature>